<evidence type="ECO:0000313" key="1">
    <source>
        <dbReference type="EMBL" id="KAJ9070888.1"/>
    </source>
</evidence>
<gene>
    <name evidence="1" type="primary">YAK1_1</name>
    <name evidence="1" type="ORF">DSO57_1002948</name>
</gene>
<name>A0ACC2T8D3_9FUNG</name>
<proteinExistence type="predicted"/>
<reference evidence="1" key="1">
    <citation type="submission" date="2022-04" db="EMBL/GenBank/DDBJ databases">
        <title>Genome of the entomopathogenic fungus Entomophthora muscae.</title>
        <authorList>
            <person name="Elya C."/>
            <person name="Lovett B.R."/>
            <person name="Lee E."/>
            <person name="Macias A.M."/>
            <person name="Hajek A.E."/>
            <person name="De Bivort B.L."/>
            <person name="Kasson M.T."/>
            <person name="De Fine Licht H.H."/>
            <person name="Stajich J.E."/>
        </authorList>
    </citation>
    <scope>NUCLEOTIDE SEQUENCE</scope>
    <source>
        <strain evidence="1">Berkeley</strain>
    </source>
</reference>
<keyword evidence="1" id="KW-0808">Transferase</keyword>
<keyword evidence="1" id="KW-0418">Kinase</keyword>
<protein>
    <submittedName>
        <fullName evidence="1">Dual specificity protein kinase yak1</fullName>
        <ecNumber evidence="1">2.7.12.1</ecNumber>
    </submittedName>
</protein>
<comment type="caution">
    <text evidence="1">The sequence shown here is derived from an EMBL/GenBank/DDBJ whole genome shotgun (WGS) entry which is preliminary data.</text>
</comment>
<dbReference type="EC" id="2.7.12.1" evidence="1"/>
<dbReference type="EMBL" id="QTSX02003557">
    <property type="protein sequence ID" value="KAJ9070888.1"/>
    <property type="molecule type" value="Genomic_DNA"/>
</dbReference>
<evidence type="ECO:0000313" key="2">
    <source>
        <dbReference type="Proteomes" id="UP001165960"/>
    </source>
</evidence>
<dbReference type="Proteomes" id="UP001165960">
    <property type="component" value="Unassembled WGS sequence"/>
</dbReference>
<sequence>MNSYSPKAKRASLDISERPNSSTRISQSDTNIALDYRKISKEALSSELSKTQNLNRSYDTEYRLTGWQSFNDISEPPSFIPYRKLSQRSTEVAKVKKEIVNPTLALTVGILETYKNSDSSFQYGKQLNPKRVLTKPSKPVYNDGHDNQDNDLILYVNSILGAKENQRYKVIDLLGQGTFGQVARCQNLKTGELVAVKVIKGKDAYFNQSLMEITILDMLNREYDPDDKHHFIRLKDTFIHHSHLCLVFELLSVSLYDLLKQNNFKGLSPNLIKVFTRQILNALVVLSDAHIIHADLKPENILLKDLDSPEIKIIDFGSACHDQRTIYTYIQSRFYRSPEVLLGHTYSTSVDMWSVGCILAELFLGLPLFPGTSEYNQLARIQELLGAPPAFMIEHGKHGSDFYTRRVAENGTRLYDLKPPEVYSFEKNTSEGPSKRYFPLVPIPELIQTYPLPKKLQTNAEIQREADNRASFSDFILGLLNLNPFERWTPHQARLHPFVTGEPFFGSFHPPTTIYTAPVTAISTPNTAFTVQGPGALNHKHRSRIRSNTFNATVPNTIPIPIQHASGSLAISKVVPSPQLFRTEVDMGNISEASNLETAMADLHISATPPGLPSSRNRPTQALAKSLSYNSRSSYLKPTMPLSLSSAGSRRMSHSSGNSGMHQSQPVFNPLVRESHPQDSNLHLTHSEPLRYPSAYTNTISSGIEKGPSKTTRPKLHLPAYLNSKPGSNSKSKDPK</sequence>
<organism evidence="1 2">
    <name type="scientific">Entomophthora muscae</name>
    <dbReference type="NCBI Taxonomy" id="34485"/>
    <lineage>
        <taxon>Eukaryota</taxon>
        <taxon>Fungi</taxon>
        <taxon>Fungi incertae sedis</taxon>
        <taxon>Zoopagomycota</taxon>
        <taxon>Entomophthoromycotina</taxon>
        <taxon>Entomophthoromycetes</taxon>
        <taxon>Entomophthorales</taxon>
        <taxon>Entomophthoraceae</taxon>
        <taxon>Entomophthora</taxon>
    </lineage>
</organism>
<accession>A0ACC2T8D3</accession>
<keyword evidence="2" id="KW-1185">Reference proteome</keyword>